<keyword evidence="2" id="KW-0830">Ubiquinone</keyword>
<dbReference type="Gene3D" id="3.40.50.150">
    <property type="entry name" value="Vaccinia Virus protein VP39"/>
    <property type="match status" value="1"/>
</dbReference>
<proteinExistence type="predicted"/>
<feature type="domain" description="Methyltransferase" evidence="1">
    <location>
        <begin position="33"/>
        <end position="156"/>
    </location>
</feature>
<protein>
    <submittedName>
        <fullName evidence="2">3-demethylubiquinone-9 3-methyltransferase</fullName>
        <ecNumber evidence="2">2.1.1.64</ecNumber>
    </submittedName>
</protein>
<reference evidence="3" key="1">
    <citation type="journal article" date="2015" name="Genome">
        <title>Whole Genome Sequence of the Non-Microcystin-Producing Microcystis aeruginosa Strain NIES-44.</title>
        <authorList>
            <person name="Okano K."/>
            <person name="Miyata N."/>
            <person name="Ozaki Y."/>
        </authorList>
    </citation>
    <scope>NUCLEOTIDE SEQUENCE [LARGE SCALE GENOMIC DNA]</scope>
    <source>
        <strain evidence="3">NIES-44</strain>
    </source>
</reference>
<name>A0A0A1VQX4_MICAE</name>
<comment type="caution">
    <text evidence="2">The sequence shown here is derived from an EMBL/GenBank/DDBJ whole genome shotgun (WGS) entry which is preliminary data.</text>
</comment>
<dbReference type="RefSeq" id="WP_045357532.1">
    <property type="nucleotide sequence ID" value="NZ_BBPA01000017.1"/>
</dbReference>
<organism evidence="2 3">
    <name type="scientific">Microcystis aeruginosa NIES-44</name>
    <dbReference type="NCBI Taxonomy" id="449439"/>
    <lineage>
        <taxon>Bacteria</taxon>
        <taxon>Bacillati</taxon>
        <taxon>Cyanobacteriota</taxon>
        <taxon>Cyanophyceae</taxon>
        <taxon>Oscillatoriophycideae</taxon>
        <taxon>Chroococcales</taxon>
        <taxon>Microcystaceae</taxon>
        <taxon>Microcystis</taxon>
    </lineage>
</organism>
<keyword evidence="2" id="KW-0489">Methyltransferase</keyword>
<dbReference type="EMBL" id="BBPA01000017">
    <property type="protein sequence ID" value="GAL91994.1"/>
    <property type="molecule type" value="Genomic_DNA"/>
</dbReference>
<dbReference type="PANTHER" id="PTHR43591">
    <property type="entry name" value="METHYLTRANSFERASE"/>
    <property type="match status" value="1"/>
</dbReference>
<dbReference type="AlphaFoldDB" id="A0A0A1VQX4"/>
<evidence type="ECO:0000259" key="1">
    <source>
        <dbReference type="Pfam" id="PF13847"/>
    </source>
</evidence>
<dbReference type="InterPro" id="IPR029063">
    <property type="entry name" value="SAM-dependent_MTases_sf"/>
</dbReference>
<evidence type="ECO:0000313" key="2">
    <source>
        <dbReference type="EMBL" id="GAL91994.1"/>
    </source>
</evidence>
<sequence length="294" mass="32709">MPVITSYEPFSLQPEYLEANREFLHSLPLENVSQVLDLACGTGTLSELLLEIKPEVGIVGIDISTESLEIARELFKEKKMLVQDHDALNSALKSGQSAVLLKVGSADDFDLEPASMDLVLMGNAIHLLPDKEKLIQSISRVLRPGGIFAFNSCFFIGTYPEGTESIYTEWMKEALAIVSEKLLQLQQAGQEGIRRKRGKGNRAFGNEWFSPLQWRDLLNSHHLEIIQDKQRTVMLTQRSLETIGAYAGFAEVALSGYPVEIASEALQEAAAVTLNNLQIKEIPRLWLEIVAVKN</sequence>
<evidence type="ECO:0000313" key="3">
    <source>
        <dbReference type="Proteomes" id="UP000030321"/>
    </source>
</evidence>
<dbReference type="GO" id="GO:0032259">
    <property type="term" value="P:methylation"/>
    <property type="evidence" value="ECO:0007669"/>
    <property type="project" value="UniProtKB-KW"/>
</dbReference>
<gene>
    <name evidence="2" type="ORF">N44_00282</name>
</gene>
<dbReference type="Pfam" id="PF13847">
    <property type="entry name" value="Methyltransf_31"/>
    <property type="match status" value="1"/>
</dbReference>
<dbReference type="Proteomes" id="UP000030321">
    <property type="component" value="Unassembled WGS sequence"/>
</dbReference>
<dbReference type="InterPro" id="IPR025714">
    <property type="entry name" value="Methyltranfer_dom"/>
</dbReference>
<dbReference type="GO" id="GO:0061542">
    <property type="term" value="F:3-demethylubiquinol 3-O-methyltransferase activity"/>
    <property type="evidence" value="ECO:0007669"/>
    <property type="project" value="UniProtKB-EC"/>
</dbReference>
<keyword evidence="2" id="KW-0808">Transferase</keyword>
<dbReference type="CDD" id="cd02440">
    <property type="entry name" value="AdoMet_MTases"/>
    <property type="match status" value="1"/>
</dbReference>
<accession>A0A0A1VQX4</accession>
<dbReference type="EC" id="2.1.1.64" evidence="2"/>
<dbReference type="SUPFAM" id="SSF53335">
    <property type="entry name" value="S-adenosyl-L-methionine-dependent methyltransferases"/>
    <property type="match status" value="1"/>
</dbReference>